<feature type="binding site" evidence="9">
    <location>
        <position position="267"/>
    </location>
    <ligand>
        <name>FMN</name>
        <dbReference type="ChEBI" id="CHEBI:58210"/>
    </ligand>
</feature>
<dbReference type="AlphaFoldDB" id="A0A7E4ZZQ0"/>
<keyword evidence="11" id="KW-1185">Reference proteome</keyword>
<dbReference type="WBParaSite" id="Pan_g5846.t1">
    <property type="protein sequence ID" value="Pan_g5846.t1"/>
    <property type="gene ID" value="Pan_g5846"/>
</dbReference>
<dbReference type="GO" id="GO:0005782">
    <property type="term" value="C:peroxisomal matrix"/>
    <property type="evidence" value="ECO:0007669"/>
    <property type="project" value="TreeGrafter"/>
</dbReference>
<evidence type="ECO:0000256" key="2">
    <source>
        <dbReference type="ARBA" id="ARBA00022630"/>
    </source>
</evidence>
<dbReference type="PIRSF" id="PIRSF000138">
    <property type="entry name" value="Al-hdrx_acd_dh"/>
    <property type="match status" value="1"/>
</dbReference>
<evidence type="ECO:0000313" key="12">
    <source>
        <dbReference type="WBParaSite" id="Pan_g5846.t1"/>
    </source>
</evidence>
<dbReference type="PANTHER" id="PTHR10578">
    <property type="entry name" value="S -2-HYDROXY-ACID OXIDASE-RELATED"/>
    <property type="match status" value="1"/>
</dbReference>
<feature type="binding site" evidence="9">
    <location>
        <begin position="322"/>
        <end position="326"/>
    </location>
    <ligand>
        <name>FMN</name>
        <dbReference type="ChEBI" id="CHEBI:58210"/>
    </ligand>
</feature>
<keyword evidence="2 9" id="KW-0285">Flavoprotein</keyword>
<dbReference type="InterPro" id="IPR008259">
    <property type="entry name" value="FMN_hydac_DH_AS"/>
</dbReference>
<accession>A0A7E4ZZQ0</accession>
<keyword evidence="3 9" id="KW-0288">FMN</keyword>
<feature type="domain" description="FMN hydroxy acid dehydrogenase" evidence="10">
    <location>
        <begin position="26"/>
        <end position="396"/>
    </location>
</feature>
<feature type="binding site" evidence="9">
    <location>
        <position position="291"/>
    </location>
    <ligand>
        <name>glyoxylate</name>
        <dbReference type="ChEBI" id="CHEBI:36655"/>
    </ligand>
</feature>
<evidence type="ECO:0000259" key="10">
    <source>
        <dbReference type="PROSITE" id="PS51349"/>
    </source>
</evidence>
<reference evidence="12" key="2">
    <citation type="submission" date="2020-10" db="UniProtKB">
        <authorList>
            <consortium name="WormBaseParasite"/>
        </authorList>
    </citation>
    <scope>IDENTIFICATION</scope>
</reference>
<dbReference type="FunFam" id="3.20.20.70:FF:000029">
    <property type="entry name" value="L-lactate dehydrogenase"/>
    <property type="match status" value="1"/>
</dbReference>
<keyword evidence="4" id="KW-0560">Oxidoreductase</keyword>
<feature type="binding site" evidence="9">
    <location>
        <position position="294"/>
    </location>
    <ligand>
        <name>glyoxylate</name>
        <dbReference type="ChEBI" id="CHEBI:36655"/>
    </ligand>
</feature>
<reference evidence="11" key="1">
    <citation type="journal article" date="2013" name="Genetics">
        <title>The draft genome and transcriptome of Panagrellus redivivus are shaped by the harsh demands of a free-living lifestyle.</title>
        <authorList>
            <person name="Srinivasan J."/>
            <person name="Dillman A.R."/>
            <person name="Macchietto M.G."/>
            <person name="Heikkinen L."/>
            <person name="Lakso M."/>
            <person name="Fracchia K.M."/>
            <person name="Antoshechkin I."/>
            <person name="Mortazavi A."/>
            <person name="Wong G."/>
            <person name="Sternberg P.W."/>
        </authorList>
    </citation>
    <scope>NUCLEOTIDE SEQUENCE [LARGE SCALE GENOMIC DNA]</scope>
    <source>
        <strain evidence="11">MT8872</strain>
    </source>
</reference>
<dbReference type="InterPro" id="IPR037396">
    <property type="entry name" value="FMN_HAD"/>
</dbReference>
<dbReference type="CDD" id="cd02809">
    <property type="entry name" value="alpha_hydroxyacid_oxid_FMN"/>
    <property type="match status" value="1"/>
</dbReference>
<evidence type="ECO:0000256" key="7">
    <source>
        <dbReference type="ARBA" id="ARBA00029327"/>
    </source>
</evidence>
<dbReference type="SUPFAM" id="SSF51395">
    <property type="entry name" value="FMN-linked oxidoreductases"/>
    <property type="match status" value="1"/>
</dbReference>
<feature type="binding site" evidence="9">
    <location>
        <position position="289"/>
    </location>
    <ligand>
        <name>FMN</name>
        <dbReference type="ChEBI" id="CHEBI:58210"/>
    </ligand>
</feature>
<evidence type="ECO:0000313" key="11">
    <source>
        <dbReference type="Proteomes" id="UP000492821"/>
    </source>
</evidence>
<dbReference type="GO" id="GO:0003973">
    <property type="term" value="F:(S)-2-hydroxy-acid oxidase activity"/>
    <property type="evidence" value="ECO:0007669"/>
    <property type="project" value="UniProtKB-EC"/>
</dbReference>
<feature type="binding site" evidence="9">
    <location>
        <begin position="110"/>
        <end position="112"/>
    </location>
    <ligand>
        <name>FMN</name>
        <dbReference type="ChEBI" id="CHEBI:58210"/>
    </ligand>
</feature>
<name>A0A7E4ZZQ0_PANRE</name>
<protein>
    <submittedName>
        <fullName evidence="12">FMN hydroxy acid dehydrogenase domain-containing protein</fullName>
    </submittedName>
</protein>
<dbReference type="GO" id="GO:0010181">
    <property type="term" value="F:FMN binding"/>
    <property type="evidence" value="ECO:0007669"/>
    <property type="project" value="InterPro"/>
</dbReference>
<evidence type="ECO:0000256" key="4">
    <source>
        <dbReference type="ARBA" id="ARBA00023002"/>
    </source>
</evidence>
<feature type="binding site" evidence="9">
    <location>
        <position position="199"/>
    </location>
    <ligand>
        <name>glyoxylate</name>
        <dbReference type="ChEBI" id="CHEBI:36655"/>
    </ligand>
</feature>
<dbReference type="PANTHER" id="PTHR10578:SF149">
    <property type="entry name" value="2-HYDROXYACID OXIDASE 2"/>
    <property type="match status" value="1"/>
</dbReference>
<comment type="cofactor">
    <cofactor evidence="1">
        <name>FMN</name>
        <dbReference type="ChEBI" id="CHEBI:58210"/>
    </cofactor>
</comment>
<evidence type="ECO:0000256" key="1">
    <source>
        <dbReference type="ARBA" id="ARBA00001917"/>
    </source>
</evidence>
<evidence type="ECO:0000256" key="6">
    <source>
        <dbReference type="ARBA" id="ARBA00029325"/>
    </source>
</evidence>
<dbReference type="GO" id="GO:0001561">
    <property type="term" value="P:fatty acid alpha-oxidation"/>
    <property type="evidence" value="ECO:0007669"/>
    <property type="project" value="TreeGrafter"/>
</dbReference>
<feature type="binding site" evidence="9">
    <location>
        <position position="162"/>
    </location>
    <ligand>
        <name>FMN</name>
        <dbReference type="ChEBI" id="CHEBI:58210"/>
    </ligand>
</feature>
<comment type="catalytic activity">
    <reaction evidence="7">
        <text>2-hydroxyoctanoate + O2 = 2-oxooctanoate + H2O2</text>
        <dbReference type="Rhea" id="RHEA:67940"/>
        <dbReference type="ChEBI" id="CHEBI:15379"/>
        <dbReference type="ChEBI" id="CHEBI:16240"/>
        <dbReference type="ChEBI" id="CHEBI:133514"/>
        <dbReference type="ChEBI" id="CHEBI:176689"/>
    </reaction>
    <physiologicalReaction direction="left-to-right" evidence="7">
        <dbReference type="Rhea" id="RHEA:67941"/>
    </physiologicalReaction>
</comment>
<dbReference type="PROSITE" id="PS00557">
    <property type="entry name" value="FMN_HYDROXY_ACID_DH_1"/>
    <property type="match status" value="1"/>
</dbReference>
<dbReference type="InterPro" id="IPR012133">
    <property type="entry name" value="Alpha-hydoxy_acid_DH_FMN"/>
</dbReference>
<feature type="binding site" evidence="9">
    <location>
        <position position="52"/>
    </location>
    <ligand>
        <name>glyoxylate</name>
        <dbReference type="ChEBI" id="CHEBI:36655"/>
    </ligand>
</feature>
<dbReference type="PROSITE" id="PS51349">
    <property type="entry name" value="FMN_HYDROXY_ACID_DH_2"/>
    <property type="match status" value="1"/>
</dbReference>
<evidence type="ECO:0000256" key="3">
    <source>
        <dbReference type="ARBA" id="ARBA00022643"/>
    </source>
</evidence>
<evidence type="ECO:0000256" key="9">
    <source>
        <dbReference type="PIRSR" id="PIRSR000138-2"/>
    </source>
</evidence>
<feature type="binding site" evidence="9">
    <location>
        <position position="139"/>
    </location>
    <ligand>
        <name>FMN</name>
        <dbReference type="ChEBI" id="CHEBI:58210"/>
    </ligand>
</feature>
<feature type="active site" description="Proton acceptor" evidence="8">
    <location>
        <position position="291"/>
    </location>
</feature>
<proteinExistence type="inferred from homology"/>
<feature type="binding site" evidence="9">
    <location>
        <position position="190"/>
    </location>
    <ligand>
        <name>FMN</name>
        <dbReference type="ChEBI" id="CHEBI:58210"/>
    </ligand>
</feature>
<dbReference type="Pfam" id="PF01070">
    <property type="entry name" value="FMN_dh"/>
    <property type="match status" value="1"/>
</dbReference>
<feature type="binding site" evidence="9">
    <location>
        <begin position="345"/>
        <end position="346"/>
    </location>
    <ligand>
        <name>FMN</name>
        <dbReference type="ChEBI" id="CHEBI:58210"/>
    </ligand>
</feature>
<comment type="similarity">
    <text evidence="5">Belongs to the FMN-dependent alpha-hydroxy acid dehydrogenase family.</text>
</comment>
<sequence length="402" mass="43904">MKRSIALLSKLPEDACTLNSSINTTQNLKHFVSVGDVETRALDLLPKAVKGYYASGADDENTLHRNRKAFASYLIRPKILVDVTTLNTKTSIRFDAKNVYNFDYPIGIAPSAFHCMAHPEGEIATARAAGETGTPMICSTLGTTRIEDIAASSPPGTTLWYQLYVYKDRRITEHLVKRAIAAGFRALVLTVDAPTMGRRRADERNGFELPSHLRMANFDSETLGRTFQGDTGKSGFGDYVKSMFDLSLTWDDLRWLVEFSQIPVIVKGVLRGCDAKKSIEYGAKGIIVSNHGGRQVDHAPSTIEALPEVVKAVNGAVPVFLDGGIRAGTDIYKAIALGADMVFIGRPALYGLTVGGSDGVKHVLNLLRTEFDYAMRLSCTPSINAIRATPNLVVHESYFAKL</sequence>
<dbReference type="InterPro" id="IPR013785">
    <property type="entry name" value="Aldolase_TIM"/>
</dbReference>
<comment type="catalytic activity">
    <reaction evidence="6">
        <text>a (2S)-2-hydroxycarboxylate + O2 = a 2-oxocarboxylate + H2O2</text>
        <dbReference type="Rhea" id="RHEA:16789"/>
        <dbReference type="ChEBI" id="CHEBI:15379"/>
        <dbReference type="ChEBI" id="CHEBI:16240"/>
        <dbReference type="ChEBI" id="CHEBI:35179"/>
        <dbReference type="ChEBI" id="CHEBI:58123"/>
        <dbReference type="EC" id="1.1.3.15"/>
    </reaction>
    <physiologicalReaction direction="left-to-right" evidence="6">
        <dbReference type="Rhea" id="RHEA:16790"/>
    </physiologicalReaction>
</comment>
<feature type="binding site" evidence="9">
    <location>
        <position position="164"/>
    </location>
    <ligand>
        <name>glyoxylate</name>
        <dbReference type="ChEBI" id="CHEBI:36655"/>
    </ligand>
</feature>
<evidence type="ECO:0000256" key="5">
    <source>
        <dbReference type="ARBA" id="ARBA00024042"/>
    </source>
</evidence>
<evidence type="ECO:0000256" key="8">
    <source>
        <dbReference type="PIRSR" id="PIRSR000138-1"/>
    </source>
</evidence>
<dbReference type="InterPro" id="IPR000262">
    <property type="entry name" value="FMN-dep_DH"/>
</dbReference>
<dbReference type="Gene3D" id="3.20.20.70">
    <property type="entry name" value="Aldolase class I"/>
    <property type="match status" value="1"/>
</dbReference>
<organism evidence="11 12">
    <name type="scientific">Panagrellus redivivus</name>
    <name type="common">Microworm</name>
    <dbReference type="NCBI Taxonomy" id="6233"/>
    <lineage>
        <taxon>Eukaryota</taxon>
        <taxon>Metazoa</taxon>
        <taxon>Ecdysozoa</taxon>
        <taxon>Nematoda</taxon>
        <taxon>Chromadorea</taxon>
        <taxon>Rhabditida</taxon>
        <taxon>Tylenchina</taxon>
        <taxon>Panagrolaimomorpha</taxon>
        <taxon>Panagrolaimoidea</taxon>
        <taxon>Panagrolaimidae</taxon>
        <taxon>Panagrellus</taxon>
    </lineage>
</organism>
<dbReference type="Proteomes" id="UP000492821">
    <property type="component" value="Unassembled WGS sequence"/>
</dbReference>